<reference evidence="2" key="1">
    <citation type="submission" date="2016-06" db="EMBL/GenBank/DDBJ databases">
        <title>Parallel loss of symbiosis genes in relatives of nitrogen-fixing non-legume Parasponia.</title>
        <authorList>
            <person name="Van Velzen R."/>
            <person name="Holmer R."/>
            <person name="Bu F."/>
            <person name="Rutten L."/>
            <person name="Van Zeijl A."/>
            <person name="Liu W."/>
            <person name="Santuari L."/>
            <person name="Cao Q."/>
            <person name="Sharma T."/>
            <person name="Shen D."/>
            <person name="Roswanjaya Y."/>
            <person name="Wardhani T."/>
            <person name="Kalhor M.S."/>
            <person name="Jansen J."/>
            <person name="Van den Hoogen J."/>
            <person name="Gungor B."/>
            <person name="Hartog M."/>
            <person name="Hontelez J."/>
            <person name="Verver J."/>
            <person name="Yang W.-C."/>
            <person name="Schijlen E."/>
            <person name="Repin R."/>
            <person name="Schilthuizen M."/>
            <person name="Schranz E."/>
            <person name="Heidstra R."/>
            <person name="Miyata K."/>
            <person name="Fedorova E."/>
            <person name="Kohlen W."/>
            <person name="Bisseling T."/>
            <person name="Smit S."/>
            <person name="Geurts R."/>
        </authorList>
    </citation>
    <scope>NUCLEOTIDE SEQUENCE [LARGE SCALE GENOMIC DNA]</scope>
    <source>
        <strain evidence="2">cv. WU1-14</strain>
    </source>
</reference>
<dbReference type="AlphaFoldDB" id="A0A2P5BCT5"/>
<dbReference type="EMBL" id="JXTB01000309">
    <property type="protein sequence ID" value="PON46581.1"/>
    <property type="molecule type" value="Genomic_DNA"/>
</dbReference>
<dbReference type="InterPro" id="IPR039349">
    <property type="entry name" value="PRIN2"/>
</dbReference>
<keyword evidence="2" id="KW-1185">Reference proteome</keyword>
<dbReference type="STRING" id="3476.A0A2P5BCT5"/>
<dbReference type="GO" id="GO:0010468">
    <property type="term" value="P:regulation of gene expression"/>
    <property type="evidence" value="ECO:0007669"/>
    <property type="project" value="InterPro"/>
</dbReference>
<proteinExistence type="predicted"/>
<organism evidence="1 2">
    <name type="scientific">Parasponia andersonii</name>
    <name type="common">Sponia andersonii</name>
    <dbReference type="NCBI Taxonomy" id="3476"/>
    <lineage>
        <taxon>Eukaryota</taxon>
        <taxon>Viridiplantae</taxon>
        <taxon>Streptophyta</taxon>
        <taxon>Embryophyta</taxon>
        <taxon>Tracheophyta</taxon>
        <taxon>Spermatophyta</taxon>
        <taxon>Magnoliopsida</taxon>
        <taxon>eudicotyledons</taxon>
        <taxon>Gunneridae</taxon>
        <taxon>Pentapetalae</taxon>
        <taxon>rosids</taxon>
        <taxon>fabids</taxon>
        <taxon>Rosales</taxon>
        <taxon>Cannabaceae</taxon>
        <taxon>Parasponia</taxon>
    </lineage>
</organism>
<accession>A0A2P5BCT5</accession>
<dbReference type="PANTHER" id="PTHR35987">
    <property type="entry name" value="PROTEIN PLASTID REDOX INSENSITIVE 2, CHLOROPLASTIC-RELATED"/>
    <property type="match status" value="1"/>
</dbReference>
<protein>
    <submittedName>
        <fullName evidence="1">Uncharacterized protein</fullName>
    </submittedName>
</protein>
<evidence type="ECO:0000313" key="1">
    <source>
        <dbReference type="EMBL" id="PON46581.1"/>
    </source>
</evidence>
<name>A0A2P5BCT5_PARAD</name>
<sequence length="193" mass="21211">MDRNLAASEKQTLDDIQRQRAHPIALHTTTHRPAFSTPPLFPAKTQISANSTLCIAGGILRLKFPADDAVYGRILAAAATQKYVYPDPVPKFAEAETEKFRAELLKMPLKEKESFGDDLDSVVQVCVEIFNKFLRMECGGPGTLLVEPMMIALKERNLAGAPLAVLGHHCYGLKTTLIKIGKLELKTTQTPVP</sequence>
<dbReference type="Proteomes" id="UP000237105">
    <property type="component" value="Unassembled WGS sequence"/>
</dbReference>
<dbReference type="PANTHER" id="PTHR35987:SF3">
    <property type="entry name" value="PROTEIN PLASTID REDOX INSENSITIVE 2-LIKE ISOFORM X1"/>
    <property type="match status" value="1"/>
</dbReference>
<dbReference type="OrthoDB" id="1924990at2759"/>
<evidence type="ECO:0000313" key="2">
    <source>
        <dbReference type="Proteomes" id="UP000237105"/>
    </source>
</evidence>
<gene>
    <name evidence="1" type="ORF">PanWU01x14_251130</name>
</gene>
<comment type="caution">
    <text evidence="1">The sequence shown here is derived from an EMBL/GenBank/DDBJ whole genome shotgun (WGS) entry which is preliminary data.</text>
</comment>